<gene>
    <name evidence="3" type="ORF">DW687_05055</name>
</gene>
<evidence type="ECO:0000313" key="4">
    <source>
        <dbReference type="Proteomes" id="UP000261212"/>
    </source>
</evidence>
<dbReference type="InterPro" id="IPR035905">
    <property type="entry name" value="Barstar-like_sf"/>
</dbReference>
<evidence type="ECO:0000259" key="2">
    <source>
        <dbReference type="Pfam" id="PF01337"/>
    </source>
</evidence>
<evidence type="ECO:0000313" key="3">
    <source>
        <dbReference type="EMBL" id="RGD74137.1"/>
    </source>
</evidence>
<protein>
    <submittedName>
        <fullName evidence="3">Barnase inhibitor</fullName>
    </submittedName>
</protein>
<proteinExistence type="inferred from homology"/>
<dbReference type="SUPFAM" id="SSF52038">
    <property type="entry name" value="Barstar-related"/>
    <property type="match status" value="1"/>
</dbReference>
<dbReference type="RefSeq" id="WP_117531991.1">
    <property type="nucleotide sequence ID" value="NZ_QUSM01000003.1"/>
</dbReference>
<dbReference type="InterPro" id="IPR000468">
    <property type="entry name" value="Barstar"/>
</dbReference>
<dbReference type="EMBL" id="QUSM01000003">
    <property type="protein sequence ID" value="RGD74137.1"/>
    <property type="molecule type" value="Genomic_DNA"/>
</dbReference>
<evidence type="ECO:0000256" key="1">
    <source>
        <dbReference type="ARBA" id="ARBA00006845"/>
    </source>
</evidence>
<organism evidence="3 4">
    <name type="scientific">Anaerofustis stercorihominis</name>
    <dbReference type="NCBI Taxonomy" id="214853"/>
    <lineage>
        <taxon>Bacteria</taxon>
        <taxon>Bacillati</taxon>
        <taxon>Bacillota</taxon>
        <taxon>Clostridia</taxon>
        <taxon>Eubacteriales</taxon>
        <taxon>Eubacteriaceae</taxon>
        <taxon>Anaerofustis</taxon>
    </lineage>
</organism>
<sequence length="91" mass="10762">MKEYILDLTKIKSIYLLEKEIKKTFDFPAYYGENLDALWDCTKDYVESPSKIIIIGKDKVPKDMRKYVKDMIDVLMDASKLDYKDITINLK</sequence>
<name>A0A3E3DXX2_9FIRM</name>
<dbReference type="Pfam" id="PF01337">
    <property type="entry name" value="Barstar"/>
    <property type="match status" value="1"/>
</dbReference>
<comment type="similarity">
    <text evidence="1">Belongs to the barstar family.</text>
</comment>
<dbReference type="Proteomes" id="UP000261212">
    <property type="component" value="Unassembled WGS sequence"/>
</dbReference>
<dbReference type="AlphaFoldDB" id="A0A3E3DXX2"/>
<dbReference type="Gene3D" id="3.30.370.10">
    <property type="entry name" value="Barstar-like"/>
    <property type="match status" value="1"/>
</dbReference>
<comment type="caution">
    <text evidence="3">The sequence shown here is derived from an EMBL/GenBank/DDBJ whole genome shotgun (WGS) entry which is preliminary data.</text>
</comment>
<reference evidence="3 4" key="1">
    <citation type="submission" date="2018-08" db="EMBL/GenBank/DDBJ databases">
        <title>A genome reference for cultivated species of the human gut microbiota.</title>
        <authorList>
            <person name="Zou Y."/>
            <person name="Xue W."/>
            <person name="Luo G."/>
        </authorList>
    </citation>
    <scope>NUCLEOTIDE SEQUENCE [LARGE SCALE GENOMIC DNA]</scope>
    <source>
        <strain evidence="3 4">AM25-6</strain>
    </source>
</reference>
<accession>A0A3E3DXX2</accession>
<feature type="domain" description="Barstar (barnase inhibitor)" evidence="2">
    <location>
        <begin position="2"/>
        <end position="80"/>
    </location>
</feature>